<reference evidence="1 2" key="1">
    <citation type="submission" date="2018-05" db="EMBL/GenBank/DDBJ databases">
        <title>Draft Genome Sequences for a Diverse set of 7 Haemophilus Species.</title>
        <authorList>
            <person name="Nichols M."/>
            <person name="Topaz N."/>
            <person name="Wang X."/>
            <person name="Wang X."/>
            <person name="Boxrud D."/>
        </authorList>
    </citation>
    <scope>NUCLEOTIDE SEQUENCE [LARGE SCALE GENOMIC DNA]</scope>
    <source>
        <strain evidence="1 2">C2002001239</strain>
    </source>
</reference>
<dbReference type="NCBIfam" id="TIGR01549">
    <property type="entry name" value="HAD-SF-IA-v1"/>
    <property type="match status" value="1"/>
</dbReference>
<dbReference type="NCBIfam" id="TIGR02254">
    <property type="entry name" value="YjjG_YfnB"/>
    <property type="match status" value="1"/>
</dbReference>
<organism evidence="1 2">
    <name type="scientific">Haemophilus sputorum</name>
    <dbReference type="NCBI Taxonomy" id="1078480"/>
    <lineage>
        <taxon>Bacteria</taxon>
        <taxon>Pseudomonadati</taxon>
        <taxon>Pseudomonadota</taxon>
        <taxon>Gammaproteobacteria</taxon>
        <taxon>Pasteurellales</taxon>
        <taxon>Pasteurellaceae</taxon>
        <taxon>Haemophilus</taxon>
    </lineage>
</organism>
<dbReference type="InterPro" id="IPR023198">
    <property type="entry name" value="PGP-like_dom2"/>
</dbReference>
<dbReference type="PRINTS" id="PR00413">
    <property type="entry name" value="HADHALOGNASE"/>
</dbReference>
<protein>
    <submittedName>
        <fullName evidence="1">DUMP phosphatase</fullName>
    </submittedName>
</protein>
<comment type="caution">
    <text evidence="1">The sequence shown here is derived from an EMBL/GenBank/DDBJ whole genome shotgun (WGS) entry which is preliminary data.</text>
</comment>
<dbReference type="EMBL" id="QEPN01000001">
    <property type="protein sequence ID" value="RDE73690.1"/>
    <property type="molecule type" value="Genomic_DNA"/>
</dbReference>
<dbReference type="RefSeq" id="WP_111401379.1">
    <property type="nucleotide sequence ID" value="NZ_QEPN01000001.1"/>
</dbReference>
<dbReference type="PANTHER" id="PTHR47478">
    <property type="match status" value="1"/>
</dbReference>
<dbReference type="SUPFAM" id="SSF56784">
    <property type="entry name" value="HAD-like"/>
    <property type="match status" value="1"/>
</dbReference>
<dbReference type="SFLD" id="SFLDS00003">
    <property type="entry name" value="Haloacid_Dehalogenase"/>
    <property type="match status" value="1"/>
</dbReference>
<dbReference type="AlphaFoldDB" id="A0A369YKC9"/>
<evidence type="ECO:0000313" key="2">
    <source>
        <dbReference type="Proteomes" id="UP000253872"/>
    </source>
</evidence>
<dbReference type="Proteomes" id="UP000253872">
    <property type="component" value="Unassembled WGS sequence"/>
</dbReference>
<dbReference type="NCBIfam" id="NF006976">
    <property type="entry name" value="PRK09449.1"/>
    <property type="match status" value="1"/>
</dbReference>
<dbReference type="STRING" id="1035839.GCA_000238795_00194"/>
<accession>A0A369YKC9</accession>
<dbReference type="GO" id="GO:0008253">
    <property type="term" value="F:5'-nucleotidase activity"/>
    <property type="evidence" value="ECO:0007669"/>
    <property type="project" value="InterPro"/>
</dbReference>
<dbReference type="InterPro" id="IPR023214">
    <property type="entry name" value="HAD_sf"/>
</dbReference>
<dbReference type="InterPro" id="IPR006439">
    <property type="entry name" value="HAD-SF_hydro_IA"/>
</dbReference>
<proteinExistence type="predicted"/>
<sequence>MRYDWILFDADETLYSFNSFHGLKAMLAPYGIDFNQEDYAAFQAINQPLWVAYQNNEITAEDIQKRRFAKLSEQIGVEPLMLNQMLMSEMALVSKPLEGVEAMLEALYGKVKMGIITNGFTGLQQRRLENTKTEKYFDIVVVSEQIGVAKPDRQVFDYAFSLMDCEDKTRILMVGDTLASDVLGGNNAGIDTCWFNHVNKPNDTTIRPTYEIHQIGELLPIIFD</sequence>
<dbReference type="Pfam" id="PF00702">
    <property type="entry name" value="Hydrolase"/>
    <property type="match status" value="1"/>
</dbReference>
<name>A0A369YKC9_9PAST</name>
<dbReference type="Gene3D" id="1.10.150.240">
    <property type="entry name" value="Putative phosphatase, domain 2"/>
    <property type="match status" value="1"/>
</dbReference>
<dbReference type="InterPro" id="IPR036412">
    <property type="entry name" value="HAD-like_sf"/>
</dbReference>
<dbReference type="InterPro" id="IPR011951">
    <property type="entry name" value="HAD-SF_hydro_IA_YjjG/PynA"/>
</dbReference>
<dbReference type="Gene3D" id="3.40.50.1000">
    <property type="entry name" value="HAD superfamily/HAD-like"/>
    <property type="match status" value="1"/>
</dbReference>
<dbReference type="SFLD" id="SFLDG01129">
    <property type="entry name" value="C1.5:_HAD__Beta-PGM__Phosphata"/>
    <property type="match status" value="1"/>
</dbReference>
<dbReference type="PANTHER" id="PTHR47478:SF1">
    <property type="entry name" value="PYRIMIDINE 5'-NUCLEOTIDASE YJJG"/>
    <property type="match status" value="1"/>
</dbReference>
<evidence type="ECO:0000313" key="1">
    <source>
        <dbReference type="EMBL" id="RDE73690.1"/>
    </source>
</evidence>
<gene>
    <name evidence="1" type="ORF">DPV93_00595</name>
</gene>
<dbReference type="InterPro" id="IPR052550">
    <property type="entry name" value="Pyrimidine_5'-ntase_YjjG"/>
</dbReference>